<dbReference type="GO" id="GO:0032027">
    <property type="term" value="F:myosin light chain binding"/>
    <property type="evidence" value="ECO:0007669"/>
    <property type="project" value="InterPro"/>
</dbReference>
<feature type="compositionally biased region" description="Low complexity" evidence="3">
    <location>
        <begin position="146"/>
        <end position="155"/>
    </location>
</feature>
<feature type="domain" description="Spermatogenesis-associated protein 6 N-terminal" evidence="4">
    <location>
        <begin position="14"/>
        <end position="151"/>
    </location>
</feature>
<feature type="compositionally biased region" description="Polar residues" evidence="3">
    <location>
        <begin position="197"/>
        <end position="207"/>
    </location>
</feature>
<keyword evidence="5" id="KW-1185">Reference proteome</keyword>
<dbReference type="AlphaFoldDB" id="A0A979FQN1"/>
<evidence type="ECO:0000259" key="4">
    <source>
        <dbReference type="Pfam" id="PF14909"/>
    </source>
</evidence>
<dbReference type="Proteomes" id="UP000694843">
    <property type="component" value="Unplaced"/>
</dbReference>
<keyword evidence="2" id="KW-0597">Phosphoprotein</keyword>
<comment type="similarity">
    <text evidence="1">Belongs to the SPATA6 family.</text>
</comment>
<reference evidence="6" key="1">
    <citation type="submission" date="2025-08" db="UniProtKB">
        <authorList>
            <consortium name="RefSeq"/>
        </authorList>
    </citation>
    <scope>IDENTIFICATION</scope>
    <source>
        <tissue evidence="6">Whole organism</tissue>
    </source>
</reference>
<dbReference type="GO" id="GO:0120212">
    <property type="term" value="C:sperm head-tail coupling apparatus"/>
    <property type="evidence" value="ECO:0007669"/>
    <property type="project" value="InterPro"/>
</dbReference>
<gene>
    <name evidence="6" type="primary">LOC108672453</name>
</gene>
<organism evidence="5 6">
    <name type="scientific">Hyalella azteca</name>
    <name type="common">Amphipod</name>
    <dbReference type="NCBI Taxonomy" id="294128"/>
    <lineage>
        <taxon>Eukaryota</taxon>
        <taxon>Metazoa</taxon>
        <taxon>Ecdysozoa</taxon>
        <taxon>Arthropoda</taxon>
        <taxon>Crustacea</taxon>
        <taxon>Multicrustacea</taxon>
        <taxon>Malacostraca</taxon>
        <taxon>Eumalacostraca</taxon>
        <taxon>Peracarida</taxon>
        <taxon>Amphipoda</taxon>
        <taxon>Senticaudata</taxon>
        <taxon>Talitrida</taxon>
        <taxon>Talitroidea</taxon>
        <taxon>Hyalellidae</taxon>
        <taxon>Hyalella</taxon>
    </lineage>
</organism>
<dbReference type="InterPro" id="IPR032732">
    <property type="entry name" value="SPATA6_N"/>
</dbReference>
<dbReference type="PANTHER" id="PTHR16435">
    <property type="entry name" value="SPERMATOGENESIS-ASSOCIATED PROTEIN 6 SPATA6"/>
    <property type="match status" value="1"/>
</dbReference>
<dbReference type="InterPro" id="IPR042769">
    <property type="entry name" value="SPATA6_fam"/>
</dbReference>
<evidence type="ECO:0000256" key="2">
    <source>
        <dbReference type="ARBA" id="ARBA00022553"/>
    </source>
</evidence>
<evidence type="ECO:0000313" key="5">
    <source>
        <dbReference type="Proteomes" id="UP000694843"/>
    </source>
</evidence>
<dbReference type="PANTHER" id="PTHR16435:SF6">
    <property type="entry name" value="IP09370P"/>
    <property type="match status" value="1"/>
</dbReference>
<name>A0A979FQN1_HYAAZ</name>
<sequence length="346" mass="38062">MPVELNKALQLSAEVNVHAVSCPGVWLPGKGRCSLSLCLLGFHTRTNFQAPVFPLLFHEKFRFQRTFLGVRALGALETALERETAYLELVQEGEDEAVLAVFECSVRELLFPATKRRLSYSGMDLDLLMEPTRDFPGIISPKVEVSTRSTVSETRSPMHDCETDNVSFGHSSDRATRAVYKAVTAADDAELPADAQIDQQRGGNSESRAARRLPAASDSPATPKSARTAGLTSRHRSRSEGNLTDIQYGQLASRYGGSRPNSGTRTNARLARLDDAHDATITVLDDDACQHCAGAHSVLSCTTCRAYRRLYPDSARSPHPRRVLRQPPQPGTARARVRRRYLADVT</sequence>
<dbReference type="RefSeq" id="XP_047738786.1">
    <property type="nucleotide sequence ID" value="XM_047882830.1"/>
</dbReference>
<protein>
    <submittedName>
        <fullName evidence="6">Spermatogenesis-associated protein 6</fullName>
    </submittedName>
</protein>
<feature type="region of interest" description="Disordered" evidence="3">
    <location>
        <begin position="191"/>
        <end position="265"/>
    </location>
</feature>
<dbReference type="GO" id="GO:0007283">
    <property type="term" value="P:spermatogenesis"/>
    <property type="evidence" value="ECO:0007669"/>
    <property type="project" value="InterPro"/>
</dbReference>
<feature type="region of interest" description="Disordered" evidence="3">
    <location>
        <begin position="146"/>
        <end position="169"/>
    </location>
</feature>
<proteinExistence type="inferred from homology"/>
<dbReference type="Pfam" id="PF14909">
    <property type="entry name" value="SPATA6"/>
    <property type="match status" value="1"/>
</dbReference>
<dbReference type="OrthoDB" id="5963614at2759"/>
<evidence type="ECO:0000313" key="6">
    <source>
        <dbReference type="RefSeq" id="XP_047738786.1"/>
    </source>
</evidence>
<feature type="region of interest" description="Disordered" evidence="3">
    <location>
        <begin position="314"/>
        <end position="337"/>
    </location>
</feature>
<evidence type="ECO:0000256" key="3">
    <source>
        <dbReference type="SAM" id="MobiDB-lite"/>
    </source>
</evidence>
<accession>A0A979FQN1</accession>
<dbReference type="GeneID" id="108672453"/>
<evidence type="ECO:0000256" key="1">
    <source>
        <dbReference type="ARBA" id="ARBA00006215"/>
    </source>
</evidence>
<dbReference type="KEGG" id="hazt:108672453"/>